<evidence type="ECO:0000256" key="2">
    <source>
        <dbReference type="ARBA" id="ARBA00023043"/>
    </source>
</evidence>
<dbReference type="Proteomes" id="UP000649617">
    <property type="component" value="Unassembled WGS sequence"/>
</dbReference>
<organism evidence="4 5">
    <name type="scientific">Symbiodinium pilosum</name>
    <name type="common">Dinoflagellate</name>
    <dbReference type="NCBI Taxonomy" id="2952"/>
    <lineage>
        <taxon>Eukaryota</taxon>
        <taxon>Sar</taxon>
        <taxon>Alveolata</taxon>
        <taxon>Dinophyceae</taxon>
        <taxon>Suessiales</taxon>
        <taxon>Symbiodiniaceae</taxon>
        <taxon>Symbiodinium</taxon>
    </lineage>
</organism>
<proteinExistence type="predicted"/>
<name>A0A812ME52_SYMPI</name>
<dbReference type="AlphaFoldDB" id="A0A812ME52"/>
<dbReference type="InterPro" id="IPR002110">
    <property type="entry name" value="Ankyrin_rpt"/>
</dbReference>
<dbReference type="OrthoDB" id="420521at2759"/>
<feature type="repeat" description="ANK" evidence="3">
    <location>
        <begin position="94"/>
        <end position="117"/>
    </location>
</feature>
<reference evidence="4" key="1">
    <citation type="submission" date="2021-02" db="EMBL/GenBank/DDBJ databases">
        <authorList>
            <person name="Dougan E. K."/>
            <person name="Rhodes N."/>
            <person name="Thang M."/>
            <person name="Chan C."/>
        </authorList>
    </citation>
    <scope>NUCLEOTIDE SEQUENCE</scope>
</reference>
<protein>
    <submittedName>
        <fullName evidence="4">Ank3 protein</fullName>
    </submittedName>
</protein>
<evidence type="ECO:0000256" key="3">
    <source>
        <dbReference type="PROSITE-ProRule" id="PRU00023"/>
    </source>
</evidence>
<dbReference type="Gene3D" id="1.25.40.20">
    <property type="entry name" value="Ankyrin repeat-containing domain"/>
    <property type="match status" value="2"/>
</dbReference>
<gene>
    <name evidence="4" type="primary">Ank3</name>
    <name evidence="4" type="ORF">SPIL2461_LOCUS5728</name>
</gene>
<dbReference type="PANTHER" id="PTHR24173">
    <property type="entry name" value="ANKYRIN REPEAT CONTAINING"/>
    <property type="match status" value="1"/>
</dbReference>
<dbReference type="SMART" id="SM00248">
    <property type="entry name" value="ANK"/>
    <property type="match status" value="3"/>
</dbReference>
<feature type="non-terminal residue" evidence="4">
    <location>
        <position position="127"/>
    </location>
</feature>
<evidence type="ECO:0000313" key="4">
    <source>
        <dbReference type="EMBL" id="CAE7265764.1"/>
    </source>
</evidence>
<dbReference type="PANTHER" id="PTHR24173:SF74">
    <property type="entry name" value="ANKYRIN REPEAT DOMAIN-CONTAINING PROTEIN 16"/>
    <property type="match status" value="1"/>
</dbReference>
<dbReference type="EMBL" id="CAJNIZ010008269">
    <property type="protein sequence ID" value="CAE7265764.1"/>
    <property type="molecule type" value="Genomic_DNA"/>
</dbReference>
<dbReference type="Pfam" id="PF12796">
    <property type="entry name" value="Ank_2"/>
    <property type="match status" value="1"/>
</dbReference>
<keyword evidence="1" id="KW-0677">Repeat</keyword>
<dbReference type="InterPro" id="IPR036770">
    <property type="entry name" value="Ankyrin_rpt-contain_sf"/>
</dbReference>
<comment type="caution">
    <text evidence="4">The sequence shown here is derived from an EMBL/GenBank/DDBJ whole genome shotgun (WGS) entry which is preliminary data.</text>
</comment>
<feature type="non-terminal residue" evidence="4">
    <location>
        <position position="1"/>
    </location>
</feature>
<accession>A0A812ME52</accession>
<keyword evidence="2 3" id="KW-0040">ANK repeat</keyword>
<dbReference type="PROSITE" id="PS50297">
    <property type="entry name" value="ANK_REP_REGION"/>
    <property type="match status" value="1"/>
</dbReference>
<evidence type="ECO:0000256" key="1">
    <source>
        <dbReference type="ARBA" id="ARBA00022737"/>
    </source>
</evidence>
<dbReference type="SUPFAM" id="SSF48403">
    <property type="entry name" value="Ankyrin repeat"/>
    <property type="match status" value="1"/>
</dbReference>
<sequence>ARADPNAGTEEGSRPLVVAAAEGFPDIATLLLDARAYVNQGTKEGWTPLLAASGATCLRKEDGEVDMSQASSGHKEVVCILLESNAVWDQSDRHGTTPLLMACAQGHEEIVGLLLDKANARAGELEI</sequence>
<keyword evidence="5" id="KW-1185">Reference proteome</keyword>
<evidence type="ECO:0000313" key="5">
    <source>
        <dbReference type="Proteomes" id="UP000649617"/>
    </source>
</evidence>
<dbReference type="PROSITE" id="PS50088">
    <property type="entry name" value="ANK_REPEAT"/>
    <property type="match status" value="1"/>
</dbReference>